<dbReference type="InterPro" id="IPR058033">
    <property type="entry name" value="ARM_TBCD_2nd"/>
</dbReference>
<dbReference type="GO" id="GO:0007023">
    <property type="term" value="P:post-chaperonin tubulin folding pathway"/>
    <property type="evidence" value="ECO:0007669"/>
    <property type="project" value="InterPro"/>
</dbReference>
<organism evidence="2 3">
    <name type="scientific">Torulaspora delbrueckii</name>
    <name type="common">Yeast</name>
    <name type="synonym">Candida colliculosa</name>
    <dbReference type="NCBI Taxonomy" id="4950"/>
    <lineage>
        <taxon>Eukaryota</taxon>
        <taxon>Fungi</taxon>
        <taxon>Dikarya</taxon>
        <taxon>Ascomycota</taxon>
        <taxon>Saccharomycotina</taxon>
        <taxon>Saccharomycetes</taxon>
        <taxon>Saccharomycetales</taxon>
        <taxon>Saccharomycetaceae</taxon>
        <taxon>Torulaspora</taxon>
    </lineage>
</organism>
<dbReference type="RefSeq" id="XP_003683478.1">
    <property type="nucleotide sequence ID" value="XM_003683430.1"/>
</dbReference>
<dbReference type="Proteomes" id="UP000005627">
    <property type="component" value="Chromosome 8"/>
</dbReference>
<dbReference type="PANTHER" id="PTHR12658">
    <property type="entry name" value="BETA-TUBULIN COFACTOR D"/>
    <property type="match status" value="1"/>
</dbReference>
<dbReference type="SUPFAM" id="SSF48371">
    <property type="entry name" value="ARM repeat"/>
    <property type="match status" value="1"/>
</dbReference>
<dbReference type="GeneID" id="11501589"/>
<evidence type="ECO:0000313" key="2">
    <source>
        <dbReference type="EMBL" id="CCE94267.1"/>
    </source>
</evidence>
<evidence type="ECO:0000313" key="3">
    <source>
        <dbReference type="Proteomes" id="UP000005627"/>
    </source>
</evidence>
<dbReference type="PANTHER" id="PTHR12658:SF0">
    <property type="entry name" value="TUBULIN-SPECIFIC CHAPERONE D"/>
    <property type="match status" value="1"/>
</dbReference>
<dbReference type="HOGENOM" id="CLU_288698_0_0_1"/>
<dbReference type="GO" id="GO:0000226">
    <property type="term" value="P:microtubule cytoskeleton organization"/>
    <property type="evidence" value="ECO:0007669"/>
    <property type="project" value="TreeGrafter"/>
</dbReference>
<dbReference type="KEGG" id="tdl:TDEL_0H04080"/>
<name>G9A073_TORDE</name>
<feature type="domain" description="Tubulin-folding cofactor D ARM repeats" evidence="1">
    <location>
        <begin position="230"/>
        <end position="414"/>
    </location>
</feature>
<dbReference type="FunCoup" id="G9A073">
    <property type="interactions" value="211"/>
</dbReference>
<reference evidence="2 3" key="1">
    <citation type="journal article" date="2011" name="Proc. Natl. Acad. Sci. U.S.A.">
        <title>Evolutionary erosion of yeast sex chromosomes by mating-type switching accidents.</title>
        <authorList>
            <person name="Gordon J.L."/>
            <person name="Armisen D."/>
            <person name="Proux-Wera E."/>
            <person name="Oheigeartaigh S.S."/>
            <person name="Byrne K.P."/>
            <person name="Wolfe K.H."/>
        </authorList>
    </citation>
    <scope>NUCLEOTIDE SEQUENCE [LARGE SCALE GENOMIC DNA]</scope>
    <source>
        <strain evidence="3">ATCC 10662 / CBS 1146 / NBRC 0425 / NCYC 2629 / NRRL Y-866</strain>
    </source>
</reference>
<dbReference type="GO" id="GO:0048487">
    <property type="term" value="F:beta-tubulin binding"/>
    <property type="evidence" value="ECO:0007669"/>
    <property type="project" value="InterPro"/>
</dbReference>
<dbReference type="GO" id="GO:0007021">
    <property type="term" value="P:tubulin complex assembly"/>
    <property type="evidence" value="ECO:0007669"/>
    <property type="project" value="InterPro"/>
</dbReference>
<protein>
    <recommendedName>
        <fullName evidence="1">Tubulin-folding cofactor D ARM repeats domain-containing protein</fullName>
    </recommendedName>
</protein>
<dbReference type="GO" id="GO:0005096">
    <property type="term" value="F:GTPase activator activity"/>
    <property type="evidence" value="ECO:0007669"/>
    <property type="project" value="InterPro"/>
</dbReference>
<sequence length="1039" mass="119234">MYLGSTDSLLESIDSNIDNLSNEGLDSLLKNIDAFQQDPSILLRRNKLPGYIKSLTHDYFTLEYELQLLRCKVFYNLSKVVTWKKIVVYLPTNVFLITRLLEILQTEAKSWYTPYFLLSWVYILTLSPFKFDEVHDRIYKVAGKYTKLQTVQPIVAQIHAQLLLKNTEAFKPHDLDLLTLNYYLKGIKPDSTVIDESMLHHFNSMCFQRDDIIALKILPKLFKINAFHDEWEAVEDIISYFLSHLDDSFTNYRFALAHSFSKVVNTLINDFDDLDTATGLVESCIDRIKHCLYETPTSLIDHDFLHTNLLIIAELCHAIAQNMPQLLNTVAMELIPPALKFQQLKMNEIKGSQIKDASNFICWSLARSTRSPEVKLSEDVEVSVLLNLLVCSSFDRDLLVRRSANAAMQELLGRCFAATNVFENDAIMKIIELPILNLAENYVDNADEIYTLFTKNESHKPYALFVLNWLIDINLAANCDLYIVRLTIEALLRLAQKFPNTISHIKIKLDRLINQKDTLIAARSLDLILTMESEELFSSQNISTSNEIHTVMDIMLESVKIHHRAHGNDINEFFKFFVILKGWVFSLRKLQNFSFTGRQIEICFHIVRMTSDSPYYKSEFKNLFNEFVHSLSREPHLFATSEDEVSFWTIFEKFTRLNNSLTSSALPELPPAKFYDIFLKSLPIMDSQRKSRLLDSLIDHLPNIVNTTGNSILNIIVQLLNDYTITQQGDVGRLVRISASKIVARHKDIFWETKDQQLIDDVVSNLLRLSGEQVKEARIICFKTLCKVYGYSVEGGCEVSNSRLLDFQHQFFQGKSSAFWKGYMVTGGAINFSISEVTNAIDDFMIYYYSLPSDQDRLNICNCLMRIIPSAKEVTEHQNTIEKNVLGLTKPDLLKTTITFLNFWTRLMESGLMIDPHFNFNGVYAKIYNLNLIKGSSLLKLCTIQMLPHLLSSQVYSLNEIDRAFANKVIRRLLVLAQREAQQKVQMSGSESSLVQKALIEALAQIYAEHGYLKQLEILKNATANDNAIIALSESQLIL</sequence>
<dbReference type="OrthoDB" id="10253476at2759"/>
<evidence type="ECO:0000259" key="1">
    <source>
        <dbReference type="Pfam" id="PF25767"/>
    </source>
</evidence>
<dbReference type="EMBL" id="HE616749">
    <property type="protein sequence ID" value="CCE94267.1"/>
    <property type="molecule type" value="Genomic_DNA"/>
</dbReference>
<dbReference type="AlphaFoldDB" id="G9A073"/>
<dbReference type="STRING" id="1076872.G9A073"/>
<gene>
    <name evidence="2" type="primary">TDEL0H04080</name>
    <name evidence="2" type="ORF">TDEL_0H04080</name>
</gene>
<dbReference type="InterPro" id="IPR033162">
    <property type="entry name" value="TBCD"/>
</dbReference>
<dbReference type="eggNOG" id="KOG1943">
    <property type="taxonomic scope" value="Eukaryota"/>
</dbReference>
<dbReference type="InterPro" id="IPR016024">
    <property type="entry name" value="ARM-type_fold"/>
</dbReference>
<dbReference type="Pfam" id="PF23579">
    <property type="entry name" value="ARM_TBCD"/>
    <property type="match status" value="1"/>
</dbReference>
<dbReference type="Pfam" id="PF25767">
    <property type="entry name" value="ARM_TBCD_2nd"/>
    <property type="match status" value="1"/>
</dbReference>
<keyword evidence="3" id="KW-1185">Reference proteome</keyword>
<proteinExistence type="predicted"/>
<dbReference type="InParanoid" id="G9A073"/>
<accession>G9A073</accession>